<dbReference type="PANTHER" id="PTHR22904">
    <property type="entry name" value="TPR REPEAT CONTAINING PROTEIN"/>
    <property type="match status" value="1"/>
</dbReference>
<accession>A0ABN9V972</accession>
<keyword evidence="2 3" id="KW-0802">TPR repeat</keyword>
<feature type="repeat" description="TPR" evidence="3">
    <location>
        <begin position="177"/>
        <end position="210"/>
    </location>
</feature>
<sequence length="551" mass="61440">VLCASSWLRGAASELPSPRGCASLAPCLQGSTDFATRSSPSRPPARKTGSRRQRHARMRPRPRLQKGPRMRRRKARREPAQEGRTMPSARPSSPARRRPRGGRQTPGGCRPSAARQSRRAPLGNWKQALALYTECVELDANDHLHWSNRALVQDKLGRHDEMLEDALRCVELKPDFVKGWTRVGAANLALERFDAAEEAFRRALALDPESAASREGLAAVERAREEAVLQEEDEFDVVLREVKMLGHAELRRRALEEGVREEKIEDAERREDVKEALISLIFAHRYIVDLVQQDLVGLDCERLCSRAREEGLDEEQITAVVRENGNPGDLLRALIVDYVSNDLVGSAIEILDAAEFEEVPDEDTDAAVEDLDIEVVDVGDDIANLELGAGDVFLAGAYIDSAFGELVLPNGLRLGHRSMHRYYKQRLRPDDGQQVVLRSSRLDLVRWQAKIARQQGWKSENRISGAASKAGASSTVVRKQRTELHNMKMWHNLHMWGMGGGGSHYWGAGGKQYNKGNKVKGLILRHSRQGAKLQAARNKANRGDASCAVLR</sequence>
<feature type="region of interest" description="Disordered" evidence="4">
    <location>
        <begin position="9"/>
        <end position="121"/>
    </location>
</feature>
<feature type="compositionally biased region" description="Low complexity" evidence="4">
    <location>
        <begin position="102"/>
        <end position="121"/>
    </location>
</feature>
<dbReference type="PANTHER" id="PTHR22904:SF523">
    <property type="entry name" value="STRESS-INDUCED-PHOSPHOPROTEIN 1"/>
    <property type="match status" value="1"/>
</dbReference>
<protein>
    <submittedName>
        <fullName evidence="5">Uncharacterized protein</fullName>
    </submittedName>
</protein>
<evidence type="ECO:0000256" key="2">
    <source>
        <dbReference type="ARBA" id="ARBA00022803"/>
    </source>
</evidence>
<name>A0ABN9V972_9DINO</name>
<dbReference type="PROSITE" id="PS50005">
    <property type="entry name" value="TPR"/>
    <property type="match status" value="1"/>
</dbReference>
<dbReference type="Pfam" id="PF13181">
    <property type="entry name" value="TPR_8"/>
    <property type="match status" value="1"/>
</dbReference>
<feature type="compositionally biased region" description="Low complexity" evidence="4">
    <location>
        <begin position="84"/>
        <end position="94"/>
    </location>
</feature>
<feature type="compositionally biased region" description="Polar residues" evidence="4">
    <location>
        <begin position="29"/>
        <end position="40"/>
    </location>
</feature>
<keyword evidence="1" id="KW-0677">Repeat</keyword>
<dbReference type="SUPFAM" id="SSF48452">
    <property type="entry name" value="TPR-like"/>
    <property type="match status" value="1"/>
</dbReference>
<dbReference type="InterPro" id="IPR011990">
    <property type="entry name" value="TPR-like_helical_dom_sf"/>
</dbReference>
<comment type="caution">
    <text evidence="5">The sequence shown here is derived from an EMBL/GenBank/DDBJ whole genome shotgun (WGS) entry which is preliminary data.</text>
</comment>
<reference evidence="5" key="1">
    <citation type="submission" date="2023-10" db="EMBL/GenBank/DDBJ databases">
        <authorList>
            <person name="Chen Y."/>
            <person name="Shah S."/>
            <person name="Dougan E. K."/>
            <person name="Thang M."/>
            <person name="Chan C."/>
        </authorList>
    </citation>
    <scope>NUCLEOTIDE SEQUENCE [LARGE SCALE GENOMIC DNA]</scope>
</reference>
<keyword evidence="6" id="KW-1185">Reference proteome</keyword>
<organism evidence="5 6">
    <name type="scientific">Prorocentrum cordatum</name>
    <dbReference type="NCBI Taxonomy" id="2364126"/>
    <lineage>
        <taxon>Eukaryota</taxon>
        <taxon>Sar</taxon>
        <taxon>Alveolata</taxon>
        <taxon>Dinophyceae</taxon>
        <taxon>Prorocentrales</taxon>
        <taxon>Prorocentraceae</taxon>
        <taxon>Prorocentrum</taxon>
    </lineage>
</organism>
<dbReference type="SMART" id="SM00028">
    <property type="entry name" value="TPR"/>
    <property type="match status" value="2"/>
</dbReference>
<evidence type="ECO:0000313" key="6">
    <source>
        <dbReference type="Proteomes" id="UP001189429"/>
    </source>
</evidence>
<dbReference type="InterPro" id="IPR013105">
    <property type="entry name" value="TPR_2"/>
</dbReference>
<feature type="compositionally biased region" description="Basic residues" evidence="4">
    <location>
        <begin position="44"/>
        <end position="76"/>
    </location>
</feature>
<dbReference type="Gene3D" id="1.25.40.10">
    <property type="entry name" value="Tetratricopeptide repeat domain"/>
    <property type="match status" value="1"/>
</dbReference>
<evidence type="ECO:0000313" key="5">
    <source>
        <dbReference type="EMBL" id="CAK0869250.1"/>
    </source>
</evidence>
<feature type="non-terminal residue" evidence="5">
    <location>
        <position position="1"/>
    </location>
</feature>
<dbReference type="EMBL" id="CAUYUJ010016835">
    <property type="protein sequence ID" value="CAK0869250.1"/>
    <property type="molecule type" value="Genomic_DNA"/>
</dbReference>
<dbReference type="InterPro" id="IPR019734">
    <property type="entry name" value="TPR_rpt"/>
</dbReference>
<dbReference type="Proteomes" id="UP001189429">
    <property type="component" value="Unassembled WGS sequence"/>
</dbReference>
<evidence type="ECO:0000256" key="1">
    <source>
        <dbReference type="ARBA" id="ARBA00022737"/>
    </source>
</evidence>
<dbReference type="Pfam" id="PF07719">
    <property type="entry name" value="TPR_2"/>
    <property type="match status" value="1"/>
</dbReference>
<evidence type="ECO:0000256" key="4">
    <source>
        <dbReference type="SAM" id="MobiDB-lite"/>
    </source>
</evidence>
<proteinExistence type="predicted"/>
<gene>
    <name evidence="5" type="ORF">PCOR1329_LOCUS55670</name>
</gene>
<evidence type="ECO:0000256" key="3">
    <source>
        <dbReference type="PROSITE-ProRule" id="PRU00339"/>
    </source>
</evidence>